<dbReference type="InterPro" id="IPR035979">
    <property type="entry name" value="RBD_domain_sf"/>
</dbReference>
<dbReference type="NCBIfam" id="TIGR01628">
    <property type="entry name" value="PABP-1234"/>
    <property type="match status" value="1"/>
</dbReference>
<comment type="caution">
    <text evidence="15">The sequence shown here is derived from an EMBL/GenBank/DDBJ whole genome shotgun (WGS) entry which is preliminary data.</text>
</comment>
<evidence type="ECO:0000256" key="9">
    <source>
        <dbReference type="ARBA" id="ARBA00054110"/>
    </source>
</evidence>
<evidence type="ECO:0000256" key="4">
    <source>
        <dbReference type="ARBA" id="ARBA00022490"/>
    </source>
</evidence>
<feature type="compositionally biased region" description="Low complexity" evidence="12">
    <location>
        <begin position="475"/>
        <end position="485"/>
    </location>
</feature>
<dbReference type="SMART" id="SM00361">
    <property type="entry name" value="RRM_1"/>
    <property type="match status" value="3"/>
</dbReference>
<dbReference type="FunFam" id="1.10.1900.10:FF:000003">
    <property type="entry name" value="Polyadenylate-binding protein"/>
    <property type="match status" value="1"/>
</dbReference>
<feature type="region of interest" description="Disordered" evidence="12">
    <location>
        <begin position="460"/>
        <end position="507"/>
    </location>
</feature>
<evidence type="ECO:0000256" key="11">
    <source>
        <dbReference type="RuleBase" id="RU362004"/>
    </source>
</evidence>
<feature type="compositionally biased region" description="Low complexity" evidence="12">
    <location>
        <begin position="1"/>
        <end position="14"/>
    </location>
</feature>
<comment type="function">
    <text evidence="9">Binds the poly(A) tail of mRNA. Appears to be an important mediator of the multiple roles of the poly(A) tail in mRNA biogenesis, stability and translation.</text>
</comment>
<accession>A0A9D4UWN2</accession>
<dbReference type="InterPro" id="IPR003954">
    <property type="entry name" value="RRM_euk-type"/>
</dbReference>
<gene>
    <name evidence="15" type="ORF">GOP47_0009213</name>
</gene>
<dbReference type="Pfam" id="PF00076">
    <property type="entry name" value="RRM_1"/>
    <property type="match status" value="4"/>
</dbReference>
<evidence type="ECO:0000256" key="10">
    <source>
        <dbReference type="PROSITE-ProRule" id="PRU00176"/>
    </source>
</evidence>
<dbReference type="FunFam" id="3.30.70.330:FF:000003">
    <property type="entry name" value="Polyadenylate-binding protein"/>
    <property type="match status" value="1"/>
</dbReference>
<reference evidence="15" key="1">
    <citation type="submission" date="2021-01" db="EMBL/GenBank/DDBJ databases">
        <title>Adiantum capillus-veneris genome.</title>
        <authorList>
            <person name="Fang Y."/>
            <person name="Liao Q."/>
        </authorList>
    </citation>
    <scope>NUCLEOTIDE SEQUENCE</scope>
    <source>
        <strain evidence="15">H3</strain>
        <tissue evidence="15">Leaf</tissue>
    </source>
</reference>
<dbReference type="SMART" id="SM00517">
    <property type="entry name" value="PolyA"/>
    <property type="match status" value="1"/>
</dbReference>
<dbReference type="InterPro" id="IPR006515">
    <property type="entry name" value="PABP_1234"/>
</dbReference>
<comment type="similarity">
    <text evidence="3 11">Belongs to the polyadenylate-binding protein type-1 family.</text>
</comment>
<dbReference type="InterPro" id="IPR000504">
    <property type="entry name" value="RRM_dom"/>
</dbReference>
<dbReference type="GO" id="GO:0005737">
    <property type="term" value="C:cytoplasm"/>
    <property type="evidence" value="ECO:0007669"/>
    <property type="project" value="UniProtKB-SubCell"/>
</dbReference>
<dbReference type="InterPro" id="IPR002004">
    <property type="entry name" value="PABP_HYD_C"/>
</dbReference>
<evidence type="ECO:0000256" key="5">
    <source>
        <dbReference type="ARBA" id="ARBA00022581"/>
    </source>
</evidence>
<feature type="domain" description="RRM" evidence="13">
    <location>
        <begin position="98"/>
        <end position="170"/>
    </location>
</feature>
<keyword evidence="8" id="KW-0539">Nucleus</keyword>
<evidence type="ECO:0000259" key="13">
    <source>
        <dbReference type="PROSITE" id="PS50102"/>
    </source>
</evidence>
<dbReference type="Proteomes" id="UP000886520">
    <property type="component" value="Chromosome 9"/>
</dbReference>
<keyword evidence="16" id="KW-1185">Reference proteome</keyword>
<dbReference type="SUPFAM" id="SSF63570">
    <property type="entry name" value="PABC (PABP) domain"/>
    <property type="match status" value="1"/>
</dbReference>
<dbReference type="Gene3D" id="1.10.1900.10">
    <property type="entry name" value="c-terminal domain of poly(a) binding protein"/>
    <property type="match status" value="1"/>
</dbReference>
<evidence type="ECO:0000256" key="8">
    <source>
        <dbReference type="ARBA" id="ARBA00023242"/>
    </source>
</evidence>
<dbReference type="InterPro" id="IPR012677">
    <property type="entry name" value="Nucleotide-bd_a/b_plait_sf"/>
</dbReference>
<evidence type="ECO:0000259" key="14">
    <source>
        <dbReference type="PROSITE" id="PS51309"/>
    </source>
</evidence>
<dbReference type="GO" id="GO:0005634">
    <property type="term" value="C:nucleus"/>
    <property type="evidence" value="ECO:0007669"/>
    <property type="project" value="UniProtKB-SubCell"/>
</dbReference>
<dbReference type="CDD" id="cd12379">
    <property type="entry name" value="RRM2_I_PABPs"/>
    <property type="match status" value="1"/>
</dbReference>
<feature type="domain" description="RRM" evidence="13">
    <location>
        <begin position="189"/>
        <end position="266"/>
    </location>
</feature>
<dbReference type="FunFam" id="3.30.70.330:FF:000651">
    <property type="entry name" value="Poly(A) binding protein cytoplasmic 1 like"/>
    <property type="match status" value="1"/>
</dbReference>
<dbReference type="AlphaFoldDB" id="A0A9D4UWN2"/>
<feature type="region of interest" description="Disordered" evidence="12">
    <location>
        <begin position="1"/>
        <end position="29"/>
    </location>
</feature>
<keyword evidence="7 10" id="KW-0694">RNA-binding</keyword>
<organism evidence="15 16">
    <name type="scientific">Adiantum capillus-veneris</name>
    <name type="common">Maidenhair fern</name>
    <dbReference type="NCBI Taxonomy" id="13818"/>
    <lineage>
        <taxon>Eukaryota</taxon>
        <taxon>Viridiplantae</taxon>
        <taxon>Streptophyta</taxon>
        <taxon>Embryophyta</taxon>
        <taxon>Tracheophyta</taxon>
        <taxon>Polypodiopsida</taxon>
        <taxon>Polypodiidae</taxon>
        <taxon>Polypodiales</taxon>
        <taxon>Pteridineae</taxon>
        <taxon>Pteridaceae</taxon>
        <taxon>Vittarioideae</taxon>
        <taxon>Adiantum</taxon>
    </lineage>
</organism>
<dbReference type="PROSITE" id="PS51309">
    <property type="entry name" value="PABC"/>
    <property type="match status" value="1"/>
</dbReference>
<feature type="domain" description="RRM" evidence="13">
    <location>
        <begin position="292"/>
        <end position="369"/>
    </location>
</feature>
<feature type="compositionally biased region" description="Polar residues" evidence="12">
    <location>
        <begin position="497"/>
        <end position="507"/>
    </location>
</feature>
<dbReference type="PANTHER" id="PTHR24012">
    <property type="entry name" value="RNA BINDING PROTEIN"/>
    <property type="match status" value="1"/>
</dbReference>
<feature type="domain" description="RRM" evidence="13">
    <location>
        <begin position="32"/>
        <end position="88"/>
    </location>
</feature>
<comment type="subcellular location">
    <subcellularLocation>
        <location evidence="2 11">Cytoplasm</location>
    </subcellularLocation>
    <subcellularLocation>
        <location evidence="1">Nucleus</location>
    </subcellularLocation>
</comment>
<feature type="domain" description="PABC" evidence="14">
    <location>
        <begin position="531"/>
        <end position="608"/>
    </location>
</feature>
<dbReference type="InterPro" id="IPR036053">
    <property type="entry name" value="PABP-dom"/>
</dbReference>
<dbReference type="SUPFAM" id="SSF54928">
    <property type="entry name" value="RNA-binding domain, RBD"/>
    <property type="match status" value="3"/>
</dbReference>
<keyword evidence="5" id="KW-0945">Host-virus interaction</keyword>
<dbReference type="GO" id="GO:0003723">
    <property type="term" value="F:RNA binding"/>
    <property type="evidence" value="ECO:0007669"/>
    <property type="project" value="UniProtKB-UniRule"/>
</dbReference>
<evidence type="ECO:0000256" key="6">
    <source>
        <dbReference type="ARBA" id="ARBA00022737"/>
    </source>
</evidence>
<dbReference type="FunFam" id="3.30.70.330:FF:000239">
    <property type="entry name" value="Polyadenylate-binding protein"/>
    <property type="match status" value="1"/>
</dbReference>
<evidence type="ECO:0000313" key="15">
    <source>
        <dbReference type="EMBL" id="KAI5075137.1"/>
    </source>
</evidence>
<name>A0A9D4UWN2_ADICA</name>
<protein>
    <recommendedName>
        <fullName evidence="11">Polyadenylate-binding protein</fullName>
        <shortName evidence="11">PABP</shortName>
    </recommendedName>
</protein>
<evidence type="ECO:0000256" key="12">
    <source>
        <dbReference type="SAM" id="MobiDB-lite"/>
    </source>
</evidence>
<dbReference type="OrthoDB" id="19742at2759"/>
<evidence type="ECO:0000256" key="2">
    <source>
        <dbReference type="ARBA" id="ARBA00004496"/>
    </source>
</evidence>
<dbReference type="Gene3D" id="3.30.70.330">
    <property type="match status" value="4"/>
</dbReference>
<dbReference type="EMBL" id="JABFUD020000009">
    <property type="protein sequence ID" value="KAI5075137.1"/>
    <property type="molecule type" value="Genomic_DNA"/>
</dbReference>
<keyword evidence="4 11" id="KW-0963">Cytoplasm</keyword>
<evidence type="ECO:0000256" key="7">
    <source>
        <dbReference type="ARBA" id="ARBA00022884"/>
    </source>
</evidence>
<proteinExistence type="inferred from homology"/>
<dbReference type="CDD" id="cd12380">
    <property type="entry name" value="RRM3_I_PABPs"/>
    <property type="match status" value="1"/>
</dbReference>
<evidence type="ECO:0000256" key="1">
    <source>
        <dbReference type="ARBA" id="ARBA00004123"/>
    </source>
</evidence>
<dbReference type="SMART" id="SM00360">
    <property type="entry name" value="RRM"/>
    <property type="match status" value="4"/>
</dbReference>
<evidence type="ECO:0000313" key="16">
    <source>
        <dbReference type="Proteomes" id="UP000886520"/>
    </source>
</evidence>
<keyword evidence="6" id="KW-0677">Repeat</keyword>
<dbReference type="PROSITE" id="PS50102">
    <property type="entry name" value="RRM"/>
    <property type="match status" value="4"/>
</dbReference>
<sequence length="629" mass="68868">MAQMVPVQQQPPAMGMGGPGPAVQAGGSPSHQVGQVVSIKVCRDLMSKKSLGYAYVNYNNGQDASHALELLNFTFVNGKSIRIMHSHRDPSIRKSGAANIFIKNLEKDIDNKTLHDTFSAFGPILSCRVARDEAGNSKGHGFVQFEQESSAQSAIENVNGMLINEKQVFVGPFLRRQERELASAGSKFNNVFVKNIAETTSDEYFKEVFEVFGPISSAVIMRDPDGKSKCFGFVNYENVDDAAKAVESLNGKRIDDKEWYVGRAQKKAEREAELKAKFEQVRKERVEKFQGVNLYIKNIEDTIDDEKLKEIFSEFGLVLSCKVMKTPQGHSMGSGFVSFSMSDEASRAVNELNGKMVGSKPLYVAQAQKKEDRRARLQAHFAHMRNSAMNVPPANVPPPPMYHPGPPGVGQQVFYAQPPGMMPPQANGFGYQHPMVAGVRPGAPQPPMPNYFMPIVQRPGQHQRSGNRRAGGPTQPQQQPLLPQQMISRGGNRPMRYSQTSRNGSEVSLQGANSYEMAGMPSSTSDTGFMPITALASALASAPPEQQRLMLGEQLYPLVDHLEHDHAGKVTGMLLEMDQPEVLHLIESPEALKAKVAEAMEVLQMAQAGTGPSNAIDLSSLSLNEPLVS</sequence>
<dbReference type="InterPro" id="IPR045305">
    <property type="entry name" value="RRM2_I_PABPs"/>
</dbReference>
<evidence type="ECO:0000256" key="3">
    <source>
        <dbReference type="ARBA" id="ARBA00008557"/>
    </source>
</evidence>
<dbReference type="Pfam" id="PF00658">
    <property type="entry name" value="MLLE"/>
    <property type="match status" value="1"/>
</dbReference>